<dbReference type="GO" id="GO:0008033">
    <property type="term" value="P:tRNA processing"/>
    <property type="evidence" value="ECO:0007669"/>
    <property type="project" value="UniProtKB-KW"/>
</dbReference>
<keyword evidence="7 15" id="KW-0507">mRNA processing</keyword>
<evidence type="ECO:0000256" key="13">
    <source>
        <dbReference type="ARBA" id="ARBA00022842"/>
    </source>
</evidence>
<feature type="binding site" evidence="15">
    <location>
        <position position="112"/>
    </location>
    <ligand>
        <name>Mg(2+)</name>
        <dbReference type="ChEBI" id="CHEBI:18420"/>
    </ligand>
</feature>
<feature type="active site" evidence="15">
    <location>
        <position position="43"/>
    </location>
</feature>
<evidence type="ECO:0000256" key="4">
    <source>
        <dbReference type="ARBA" id="ARBA00011738"/>
    </source>
</evidence>
<keyword evidence="11 15" id="KW-0255">Endonuclease</keyword>
<dbReference type="NCBIfam" id="TIGR02191">
    <property type="entry name" value="RNaseIII"/>
    <property type="match status" value="1"/>
</dbReference>
<dbReference type="InterPro" id="IPR011907">
    <property type="entry name" value="RNase_III"/>
</dbReference>
<dbReference type="GO" id="GO:0042802">
    <property type="term" value="F:identical protein binding"/>
    <property type="evidence" value="ECO:0007669"/>
    <property type="project" value="UniProtKB-ARBA"/>
</dbReference>
<name>A0A2I7N6U8_9NEIS</name>
<dbReference type="PROSITE" id="PS00517">
    <property type="entry name" value="RNASE_3_1"/>
    <property type="match status" value="1"/>
</dbReference>
<dbReference type="Proteomes" id="UP000236655">
    <property type="component" value="Chromosome"/>
</dbReference>
<feature type="domain" description="DRBM" evidence="16">
    <location>
        <begin position="152"/>
        <end position="222"/>
    </location>
</feature>
<sequence length="227" mass="25918">MPNFLDLQENLGYEFHDISLLRQAITHRSYAKNNNERLEFLGDGILDCLIALNLYLLFPNLSEGELSKMRSALVNQDGLVEIAEQLNIGRYIFLGDGEIKSGGRERPSILADCLEAIIAAIFLDGGFNKAREVVERLFYYPLREQQYGKTKDYKTQLQEYLQARRYKLPEYKIVDMRGPEHDMIFLVECEINELQLKAVGSGKGKKQASQIAAYNILNLLNSSETND</sequence>
<comment type="catalytic activity">
    <reaction evidence="1 15">
        <text>Endonucleolytic cleavage to 5'-phosphomonoester.</text>
        <dbReference type="EC" id="3.1.26.3"/>
    </reaction>
</comment>
<dbReference type="CDD" id="cd10845">
    <property type="entry name" value="DSRM_RNAse_III_family"/>
    <property type="match status" value="1"/>
</dbReference>
<dbReference type="InterPro" id="IPR000999">
    <property type="entry name" value="RNase_III_dom"/>
</dbReference>
<keyword evidence="12 15" id="KW-0378">Hydrolase</keyword>
<dbReference type="InterPro" id="IPR036389">
    <property type="entry name" value="RNase_III_sf"/>
</dbReference>
<comment type="subunit">
    <text evidence="4 15">Homodimer.</text>
</comment>
<dbReference type="GO" id="GO:0003725">
    <property type="term" value="F:double-stranded RNA binding"/>
    <property type="evidence" value="ECO:0007669"/>
    <property type="project" value="TreeGrafter"/>
</dbReference>
<dbReference type="OrthoDB" id="9805026at2"/>
<keyword evidence="19" id="KW-1185">Reference proteome</keyword>
<keyword evidence="13 15" id="KW-0460">Magnesium</keyword>
<dbReference type="CDD" id="cd00593">
    <property type="entry name" value="RIBOc"/>
    <property type="match status" value="1"/>
</dbReference>
<dbReference type="SUPFAM" id="SSF54768">
    <property type="entry name" value="dsRNA-binding domain-like"/>
    <property type="match status" value="1"/>
</dbReference>
<dbReference type="AlphaFoldDB" id="A0A2I7N6U8"/>
<dbReference type="Gene3D" id="3.30.160.20">
    <property type="match status" value="1"/>
</dbReference>
<dbReference type="KEGG" id="nba:CUN60_07620"/>
<dbReference type="PANTHER" id="PTHR11207">
    <property type="entry name" value="RIBONUCLEASE III"/>
    <property type="match status" value="1"/>
</dbReference>
<organism evidence="18 19">
    <name type="scientific">Aquella oligotrophica</name>
    <dbReference type="NCBI Taxonomy" id="2067065"/>
    <lineage>
        <taxon>Bacteria</taxon>
        <taxon>Pseudomonadati</taxon>
        <taxon>Pseudomonadota</taxon>
        <taxon>Betaproteobacteria</taxon>
        <taxon>Neisseriales</taxon>
        <taxon>Neisseriaceae</taxon>
        <taxon>Aquella</taxon>
    </lineage>
</organism>
<evidence type="ECO:0000256" key="3">
    <source>
        <dbReference type="ARBA" id="ARBA00010183"/>
    </source>
</evidence>
<protein>
    <recommendedName>
        <fullName evidence="15">Ribonuclease 3</fullName>
        <ecNumber evidence="15">3.1.26.3</ecNumber>
    </recommendedName>
    <alternativeName>
        <fullName evidence="15">Ribonuclease III</fullName>
        <shortName evidence="15">RNase III</shortName>
    </alternativeName>
</protein>
<evidence type="ECO:0000256" key="11">
    <source>
        <dbReference type="ARBA" id="ARBA00022759"/>
    </source>
</evidence>
<dbReference type="SMART" id="SM00358">
    <property type="entry name" value="DSRM"/>
    <property type="match status" value="1"/>
</dbReference>
<proteinExistence type="inferred from homology"/>
<dbReference type="Pfam" id="PF00035">
    <property type="entry name" value="dsrm"/>
    <property type="match status" value="1"/>
</dbReference>
<accession>A0A2I7N6U8</accession>
<feature type="domain" description="RNase III" evidence="17">
    <location>
        <begin position="4"/>
        <end position="126"/>
    </location>
</feature>
<dbReference type="Gene3D" id="1.10.1520.10">
    <property type="entry name" value="Ribonuclease III domain"/>
    <property type="match status" value="1"/>
</dbReference>
<dbReference type="EC" id="3.1.26.3" evidence="15"/>
<dbReference type="GO" id="GO:0019843">
    <property type="term" value="F:rRNA binding"/>
    <property type="evidence" value="ECO:0007669"/>
    <property type="project" value="UniProtKB-KW"/>
</dbReference>
<keyword evidence="14 15" id="KW-0694">RNA-binding</keyword>
<comment type="cofactor">
    <cofactor evidence="15">
        <name>Mg(2+)</name>
        <dbReference type="ChEBI" id="CHEBI:18420"/>
    </cofactor>
</comment>
<evidence type="ECO:0000313" key="18">
    <source>
        <dbReference type="EMBL" id="AUR52172.1"/>
    </source>
</evidence>
<evidence type="ECO:0000256" key="9">
    <source>
        <dbReference type="ARBA" id="ARBA00022722"/>
    </source>
</evidence>
<dbReference type="PROSITE" id="PS50142">
    <property type="entry name" value="RNASE_3_2"/>
    <property type="match status" value="1"/>
</dbReference>
<evidence type="ECO:0000256" key="8">
    <source>
        <dbReference type="ARBA" id="ARBA00022694"/>
    </source>
</evidence>
<dbReference type="GO" id="GO:0006364">
    <property type="term" value="P:rRNA processing"/>
    <property type="evidence" value="ECO:0007669"/>
    <property type="project" value="UniProtKB-UniRule"/>
</dbReference>
<evidence type="ECO:0000259" key="17">
    <source>
        <dbReference type="PROSITE" id="PS50142"/>
    </source>
</evidence>
<dbReference type="HAMAP" id="MF_00104">
    <property type="entry name" value="RNase_III"/>
    <property type="match status" value="1"/>
</dbReference>
<evidence type="ECO:0000256" key="14">
    <source>
        <dbReference type="ARBA" id="ARBA00022884"/>
    </source>
</evidence>
<dbReference type="GO" id="GO:0005737">
    <property type="term" value="C:cytoplasm"/>
    <property type="evidence" value="ECO:0007669"/>
    <property type="project" value="UniProtKB-SubCell"/>
</dbReference>
<evidence type="ECO:0000313" key="19">
    <source>
        <dbReference type="Proteomes" id="UP000236655"/>
    </source>
</evidence>
<evidence type="ECO:0000256" key="2">
    <source>
        <dbReference type="ARBA" id="ARBA00004496"/>
    </source>
</evidence>
<evidence type="ECO:0000256" key="12">
    <source>
        <dbReference type="ARBA" id="ARBA00022801"/>
    </source>
</evidence>
<comment type="function">
    <text evidence="15">Digests double-stranded RNA. Involved in the processing of primary rRNA transcript to yield the immediate precursors to the large and small rRNAs (23S and 16S). Processes some mRNAs, and tRNAs when they are encoded in the rRNA operon. Processes pre-crRNA and tracrRNA of type II CRISPR loci if present in the organism.</text>
</comment>
<dbReference type="FunFam" id="1.10.1520.10:FF:000001">
    <property type="entry name" value="Ribonuclease 3"/>
    <property type="match status" value="1"/>
</dbReference>
<keyword evidence="5 15" id="KW-0963">Cytoplasm</keyword>
<feature type="active site" evidence="15">
    <location>
        <position position="115"/>
    </location>
</feature>
<keyword evidence="10 15" id="KW-0479">Metal-binding</keyword>
<comment type="subcellular location">
    <subcellularLocation>
        <location evidence="2 15">Cytoplasm</location>
    </subcellularLocation>
</comment>
<reference evidence="19" key="1">
    <citation type="submission" date="2017-11" db="EMBL/GenBank/DDBJ databases">
        <authorList>
            <person name="Chan K.G."/>
            <person name="Lee L.S."/>
        </authorList>
    </citation>
    <scope>NUCLEOTIDE SEQUENCE [LARGE SCALE GENOMIC DNA]</scope>
    <source>
        <strain evidence="19">DSM 100970</strain>
    </source>
</reference>
<dbReference type="GO" id="GO:0006397">
    <property type="term" value="P:mRNA processing"/>
    <property type="evidence" value="ECO:0007669"/>
    <property type="project" value="UniProtKB-UniRule"/>
</dbReference>
<evidence type="ECO:0000256" key="1">
    <source>
        <dbReference type="ARBA" id="ARBA00000109"/>
    </source>
</evidence>
<dbReference type="SMART" id="SM00535">
    <property type="entry name" value="RIBOc"/>
    <property type="match status" value="1"/>
</dbReference>
<dbReference type="GO" id="GO:0004525">
    <property type="term" value="F:ribonuclease III activity"/>
    <property type="evidence" value="ECO:0007669"/>
    <property type="project" value="UniProtKB-UniRule"/>
</dbReference>
<dbReference type="GO" id="GO:0010468">
    <property type="term" value="P:regulation of gene expression"/>
    <property type="evidence" value="ECO:0007669"/>
    <property type="project" value="TreeGrafter"/>
</dbReference>
<evidence type="ECO:0000256" key="10">
    <source>
        <dbReference type="ARBA" id="ARBA00022723"/>
    </source>
</evidence>
<dbReference type="EMBL" id="CP024847">
    <property type="protein sequence ID" value="AUR52172.1"/>
    <property type="molecule type" value="Genomic_DNA"/>
</dbReference>
<dbReference type="PROSITE" id="PS50137">
    <property type="entry name" value="DS_RBD"/>
    <property type="match status" value="1"/>
</dbReference>
<evidence type="ECO:0000256" key="5">
    <source>
        <dbReference type="ARBA" id="ARBA00022490"/>
    </source>
</evidence>
<dbReference type="Pfam" id="PF14622">
    <property type="entry name" value="Ribonucleas_3_3"/>
    <property type="match status" value="1"/>
</dbReference>
<keyword evidence="15" id="KW-0699">rRNA-binding</keyword>
<dbReference type="InterPro" id="IPR014720">
    <property type="entry name" value="dsRBD_dom"/>
</dbReference>
<evidence type="ECO:0000256" key="7">
    <source>
        <dbReference type="ARBA" id="ARBA00022664"/>
    </source>
</evidence>
<comment type="similarity">
    <text evidence="3">Belongs to the ribonuclease III family.</text>
</comment>
<keyword evidence="8 15" id="KW-0819">tRNA processing</keyword>
<dbReference type="GO" id="GO:0046872">
    <property type="term" value="F:metal ion binding"/>
    <property type="evidence" value="ECO:0007669"/>
    <property type="project" value="UniProtKB-KW"/>
</dbReference>
<dbReference type="FunFam" id="3.30.160.20:FF:000003">
    <property type="entry name" value="Ribonuclease 3"/>
    <property type="match status" value="1"/>
</dbReference>
<dbReference type="PANTHER" id="PTHR11207:SF0">
    <property type="entry name" value="RIBONUCLEASE 3"/>
    <property type="match status" value="1"/>
</dbReference>
<evidence type="ECO:0000256" key="6">
    <source>
        <dbReference type="ARBA" id="ARBA00022552"/>
    </source>
</evidence>
<gene>
    <name evidence="15" type="primary">rnc</name>
    <name evidence="18" type="ORF">CUN60_07620</name>
</gene>
<dbReference type="SUPFAM" id="SSF69065">
    <property type="entry name" value="RNase III domain-like"/>
    <property type="match status" value="1"/>
</dbReference>
<keyword evidence="6 15" id="KW-0698">rRNA processing</keyword>
<evidence type="ECO:0000256" key="15">
    <source>
        <dbReference type="HAMAP-Rule" id="MF_00104"/>
    </source>
</evidence>
<dbReference type="RefSeq" id="WP_102951468.1">
    <property type="nucleotide sequence ID" value="NZ_CP024847.1"/>
</dbReference>
<keyword evidence="9 15" id="KW-0540">Nuclease</keyword>
<evidence type="ECO:0000259" key="16">
    <source>
        <dbReference type="PROSITE" id="PS50137"/>
    </source>
</evidence>
<feature type="binding site" evidence="15">
    <location>
        <position position="115"/>
    </location>
    <ligand>
        <name>Mg(2+)</name>
        <dbReference type="ChEBI" id="CHEBI:18420"/>
    </ligand>
</feature>
<feature type="binding site" evidence="15">
    <location>
        <position position="39"/>
    </location>
    <ligand>
        <name>Mg(2+)</name>
        <dbReference type="ChEBI" id="CHEBI:18420"/>
    </ligand>
</feature>